<dbReference type="InterPro" id="IPR000119">
    <property type="entry name" value="Hist_DNA-bd"/>
</dbReference>
<reference evidence="12" key="2">
    <citation type="submission" date="2021-04" db="EMBL/GenBank/DDBJ databases">
        <authorList>
            <person name="Gilroy R."/>
        </authorList>
    </citation>
    <scope>NUCLEOTIDE SEQUENCE</scope>
    <source>
        <strain evidence="12">ChiHecec2B26-446</strain>
    </source>
</reference>
<evidence type="ECO:0000256" key="8">
    <source>
        <dbReference type="ARBA" id="ARBA00033120"/>
    </source>
</evidence>
<evidence type="ECO:0000313" key="12">
    <source>
        <dbReference type="EMBL" id="HIW01520.1"/>
    </source>
</evidence>
<comment type="subcellular location">
    <subcellularLocation>
        <location evidence="1">Virion</location>
    </subcellularLocation>
</comment>
<dbReference type="Pfam" id="PF00216">
    <property type="entry name" value="Bac_DNA_binding"/>
    <property type="match status" value="1"/>
</dbReference>
<evidence type="ECO:0000256" key="4">
    <source>
        <dbReference type="ARBA" id="ARBA00016145"/>
    </source>
</evidence>
<sequence length="95" mass="10596">MMRQTELLNITYETLQDAGQKVTRDQVRHVVFAFCNTLGAELLAGGEAPLPQLGKLKVKTRSARKCFNPSTGQEMMLPEGKRVVFSACKELREAL</sequence>
<dbReference type="AlphaFoldDB" id="A0A9D1TQA0"/>
<evidence type="ECO:0000256" key="6">
    <source>
        <dbReference type="ARBA" id="ARBA00022921"/>
    </source>
</evidence>
<dbReference type="Proteomes" id="UP000886752">
    <property type="component" value="Unassembled WGS sequence"/>
</dbReference>
<comment type="caution">
    <text evidence="12">The sequence shown here is derived from an EMBL/GenBank/DDBJ whole genome shotgun (WGS) entry which is preliminary data.</text>
</comment>
<gene>
    <name evidence="12" type="ORF">H9894_10110</name>
</gene>
<comment type="subunit">
    <text evidence="3">Homodimer.</text>
</comment>
<keyword evidence="5" id="KW-0235">DNA replication</keyword>
<accession>A0A9D1TQA0</accession>
<evidence type="ECO:0000256" key="7">
    <source>
        <dbReference type="ARBA" id="ARBA00023125"/>
    </source>
</evidence>
<dbReference type="EMBL" id="DXHV01000083">
    <property type="protein sequence ID" value="HIW01520.1"/>
    <property type="molecule type" value="Genomic_DNA"/>
</dbReference>
<dbReference type="GO" id="GO:0030527">
    <property type="term" value="F:structural constituent of chromatin"/>
    <property type="evidence" value="ECO:0007669"/>
    <property type="project" value="InterPro"/>
</dbReference>
<evidence type="ECO:0000256" key="11">
    <source>
        <dbReference type="RuleBase" id="RU003939"/>
    </source>
</evidence>
<evidence type="ECO:0000256" key="1">
    <source>
        <dbReference type="ARBA" id="ARBA00004328"/>
    </source>
</evidence>
<protein>
    <recommendedName>
        <fullName evidence="4">Viral histone-like protein</fullName>
    </recommendedName>
    <alternativeName>
        <fullName evidence="9">DNA-binding protein pA104R</fullName>
    </alternativeName>
    <alternativeName>
        <fullName evidence="8">pA104R</fullName>
    </alternativeName>
</protein>
<proteinExistence type="inferred from homology"/>
<evidence type="ECO:0000256" key="2">
    <source>
        <dbReference type="ARBA" id="ARBA00010529"/>
    </source>
</evidence>
<dbReference type="GO" id="GO:0005829">
    <property type="term" value="C:cytosol"/>
    <property type="evidence" value="ECO:0007669"/>
    <property type="project" value="TreeGrafter"/>
</dbReference>
<dbReference type="SMART" id="SM00411">
    <property type="entry name" value="BHL"/>
    <property type="match status" value="1"/>
</dbReference>
<comment type="similarity">
    <text evidence="2 11">Belongs to the bacterial histone-like protein family.</text>
</comment>
<evidence type="ECO:0000256" key="10">
    <source>
        <dbReference type="ARBA" id="ARBA00046140"/>
    </source>
</evidence>
<reference evidence="12" key="1">
    <citation type="journal article" date="2021" name="PeerJ">
        <title>Extensive microbial diversity within the chicken gut microbiome revealed by metagenomics and culture.</title>
        <authorList>
            <person name="Gilroy R."/>
            <person name="Ravi A."/>
            <person name="Getino M."/>
            <person name="Pursley I."/>
            <person name="Horton D.L."/>
            <person name="Alikhan N.F."/>
            <person name="Baker D."/>
            <person name="Gharbi K."/>
            <person name="Hall N."/>
            <person name="Watson M."/>
            <person name="Adriaenssens E.M."/>
            <person name="Foster-Nyarko E."/>
            <person name="Jarju S."/>
            <person name="Secka A."/>
            <person name="Antonio M."/>
            <person name="Oren A."/>
            <person name="Chaudhuri R.R."/>
            <person name="La Ragione R."/>
            <person name="Hildebrand F."/>
            <person name="Pallen M.J."/>
        </authorList>
    </citation>
    <scope>NUCLEOTIDE SEQUENCE</scope>
    <source>
        <strain evidence="12">ChiHecec2B26-446</strain>
    </source>
</reference>
<keyword evidence="7 12" id="KW-0238">DNA-binding</keyword>
<dbReference type="InterPro" id="IPR010992">
    <property type="entry name" value="IHF-like_DNA-bd_dom_sf"/>
</dbReference>
<dbReference type="GO" id="GO:0003677">
    <property type="term" value="F:DNA binding"/>
    <property type="evidence" value="ECO:0007669"/>
    <property type="project" value="UniProtKB-KW"/>
</dbReference>
<comment type="function">
    <text evidence="10">DNA-binding protein that plays a critical role in nucleoid compaction, genome replication and DNA replication and transcription. Binds to both ssDNA and dsDNA with a binding site covering about 15 nucleotides. Displays DNA-supercoiling activity only when associated with the viral DNA topoisomerase 2.</text>
</comment>
<dbReference type="SUPFAM" id="SSF47729">
    <property type="entry name" value="IHF-like DNA-binding proteins"/>
    <property type="match status" value="1"/>
</dbReference>
<dbReference type="PANTHER" id="PTHR33175">
    <property type="entry name" value="DNA-BINDING PROTEIN HU"/>
    <property type="match status" value="1"/>
</dbReference>
<evidence type="ECO:0000256" key="3">
    <source>
        <dbReference type="ARBA" id="ARBA00011738"/>
    </source>
</evidence>
<dbReference type="Gene3D" id="4.10.520.10">
    <property type="entry name" value="IHF-like DNA-binding proteins"/>
    <property type="match status" value="1"/>
</dbReference>
<dbReference type="PANTHER" id="PTHR33175:SF13">
    <property type="entry name" value="HISTONE-LIKE PROTEIN"/>
    <property type="match status" value="1"/>
</dbReference>
<name>A0A9D1TQA0_9BACT</name>
<evidence type="ECO:0000256" key="9">
    <source>
        <dbReference type="ARBA" id="ARBA00033227"/>
    </source>
</evidence>
<evidence type="ECO:0000256" key="5">
    <source>
        <dbReference type="ARBA" id="ARBA00022705"/>
    </source>
</evidence>
<keyword evidence="6" id="KW-0426">Late protein</keyword>
<dbReference type="GO" id="GO:0006260">
    <property type="term" value="P:DNA replication"/>
    <property type="evidence" value="ECO:0007669"/>
    <property type="project" value="UniProtKB-KW"/>
</dbReference>
<dbReference type="CDD" id="cd00591">
    <property type="entry name" value="HU_IHF"/>
    <property type="match status" value="1"/>
</dbReference>
<evidence type="ECO:0000313" key="13">
    <source>
        <dbReference type="Proteomes" id="UP000886752"/>
    </source>
</evidence>
<organism evidence="12 13">
    <name type="scientific">Candidatus Desulfovibrio intestinipullorum</name>
    <dbReference type="NCBI Taxonomy" id="2838536"/>
    <lineage>
        <taxon>Bacteria</taxon>
        <taxon>Pseudomonadati</taxon>
        <taxon>Thermodesulfobacteriota</taxon>
        <taxon>Desulfovibrionia</taxon>
        <taxon>Desulfovibrionales</taxon>
        <taxon>Desulfovibrionaceae</taxon>
        <taxon>Desulfovibrio</taxon>
    </lineage>
</organism>